<sequence length="37" mass="4116">MHRSVFSRLPPRPPVSSSLLAAFTTLHLPPATSSWRN</sequence>
<name>A0A5B7I3S8_PORTR</name>
<comment type="caution">
    <text evidence="1">The sequence shown here is derived from an EMBL/GenBank/DDBJ whole genome shotgun (WGS) entry which is preliminary data.</text>
</comment>
<keyword evidence="2" id="KW-1185">Reference proteome</keyword>
<organism evidence="1 2">
    <name type="scientific">Portunus trituberculatus</name>
    <name type="common">Swimming crab</name>
    <name type="synonym">Neptunus trituberculatus</name>
    <dbReference type="NCBI Taxonomy" id="210409"/>
    <lineage>
        <taxon>Eukaryota</taxon>
        <taxon>Metazoa</taxon>
        <taxon>Ecdysozoa</taxon>
        <taxon>Arthropoda</taxon>
        <taxon>Crustacea</taxon>
        <taxon>Multicrustacea</taxon>
        <taxon>Malacostraca</taxon>
        <taxon>Eumalacostraca</taxon>
        <taxon>Eucarida</taxon>
        <taxon>Decapoda</taxon>
        <taxon>Pleocyemata</taxon>
        <taxon>Brachyura</taxon>
        <taxon>Eubrachyura</taxon>
        <taxon>Portunoidea</taxon>
        <taxon>Portunidae</taxon>
        <taxon>Portuninae</taxon>
        <taxon>Portunus</taxon>
    </lineage>
</organism>
<dbReference type="AlphaFoldDB" id="A0A5B7I3S8"/>
<evidence type="ECO:0000313" key="2">
    <source>
        <dbReference type="Proteomes" id="UP000324222"/>
    </source>
</evidence>
<evidence type="ECO:0000313" key="1">
    <source>
        <dbReference type="EMBL" id="MPC79220.1"/>
    </source>
</evidence>
<accession>A0A5B7I3S8</accession>
<dbReference type="EMBL" id="VSRR010050552">
    <property type="protein sequence ID" value="MPC79220.1"/>
    <property type="molecule type" value="Genomic_DNA"/>
</dbReference>
<gene>
    <name evidence="1" type="ORF">E2C01_073736</name>
</gene>
<dbReference type="Proteomes" id="UP000324222">
    <property type="component" value="Unassembled WGS sequence"/>
</dbReference>
<proteinExistence type="predicted"/>
<protein>
    <submittedName>
        <fullName evidence="1">Uncharacterized protein</fullName>
    </submittedName>
</protein>
<reference evidence="1 2" key="1">
    <citation type="submission" date="2019-05" db="EMBL/GenBank/DDBJ databases">
        <title>Another draft genome of Portunus trituberculatus and its Hox gene families provides insights of decapod evolution.</title>
        <authorList>
            <person name="Jeong J.-H."/>
            <person name="Song I."/>
            <person name="Kim S."/>
            <person name="Choi T."/>
            <person name="Kim D."/>
            <person name="Ryu S."/>
            <person name="Kim W."/>
        </authorList>
    </citation>
    <scope>NUCLEOTIDE SEQUENCE [LARGE SCALE GENOMIC DNA]</scope>
    <source>
        <tissue evidence="1">Muscle</tissue>
    </source>
</reference>